<keyword evidence="2" id="KW-1185">Reference proteome</keyword>
<accession>A0AAD7Z8L6</accession>
<evidence type="ECO:0000313" key="2">
    <source>
        <dbReference type="Proteomes" id="UP001233999"/>
    </source>
</evidence>
<dbReference type="EMBL" id="JASPKZ010009820">
    <property type="protein sequence ID" value="KAJ9575775.1"/>
    <property type="molecule type" value="Genomic_DNA"/>
</dbReference>
<dbReference type="Proteomes" id="UP001233999">
    <property type="component" value="Unassembled WGS sequence"/>
</dbReference>
<comment type="caution">
    <text evidence="1">The sequence shown here is derived from an EMBL/GenBank/DDBJ whole genome shotgun (WGS) entry which is preliminary data.</text>
</comment>
<proteinExistence type="predicted"/>
<feature type="non-terminal residue" evidence="1">
    <location>
        <position position="116"/>
    </location>
</feature>
<protein>
    <submittedName>
        <fullName evidence="1">Uncharacterized protein</fullName>
    </submittedName>
</protein>
<reference evidence="1" key="2">
    <citation type="submission" date="2023-05" db="EMBL/GenBank/DDBJ databases">
        <authorList>
            <person name="Fouks B."/>
        </authorList>
    </citation>
    <scope>NUCLEOTIDE SEQUENCE</scope>
    <source>
        <strain evidence="1">Stay&amp;Tobe</strain>
        <tissue evidence="1">Testes</tissue>
    </source>
</reference>
<dbReference type="AlphaFoldDB" id="A0AAD7Z8L6"/>
<name>A0AAD7Z8L6_DIPPU</name>
<evidence type="ECO:0000313" key="1">
    <source>
        <dbReference type="EMBL" id="KAJ9575775.1"/>
    </source>
</evidence>
<sequence>NLARFGQAPFEGSMFTKHKLLISSRWIPALTFRFCISPNRIHKAATPIEYPYRQHCRENLTALPPPLNKKLNLVQCESNFRYGNRSVTTKKSYRGLILLIHAKLGNLLQDYHSNSG</sequence>
<reference evidence="1" key="1">
    <citation type="journal article" date="2023" name="IScience">
        <title>Live-bearing cockroach genome reveals convergent evolutionary mechanisms linked to viviparity in insects and beyond.</title>
        <authorList>
            <person name="Fouks B."/>
            <person name="Harrison M.C."/>
            <person name="Mikhailova A.A."/>
            <person name="Marchal E."/>
            <person name="English S."/>
            <person name="Carruthers M."/>
            <person name="Jennings E.C."/>
            <person name="Chiamaka E.L."/>
            <person name="Frigard R.A."/>
            <person name="Pippel M."/>
            <person name="Attardo G.M."/>
            <person name="Benoit J.B."/>
            <person name="Bornberg-Bauer E."/>
            <person name="Tobe S.S."/>
        </authorList>
    </citation>
    <scope>NUCLEOTIDE SEQUENCE</scope>
    <source>
        <strain evidence="1">Stay&amp;Tobe</strain>
    </source>
</reference>
<gene>
    <name evidence="1" type="ORF">L9F63_007316</name>
</gene>
<feature type="non-terminal residue" evidence="1">
    <location>
        <position position="1"/>
    </location>
</feature>
<organism evidence="1 2">
    <name type="scientific">Diploptera punctata</name>
    <name type="common">Pacific beetle cockroach</name>
    <dbReference type="NCBI Taxonomy" id="6984"/>
    <lineage>
        <taxon>Eukaryota</taxon>
        <taxon>Metazoa</taxon>
        <taxon>Ecdysozoa</taxon>
        <taxon>Arthropoda</taxon>
        <taxon>Hexapoda</taxon>
        <taxon>Insecta</taxon>
        <taxon>Pterygota</taxon>
        <taxon>Neoptera</taxon>
        <taxon>Polyneoptera</taxon>
        <taxon>Dictyoptera</taxon>
        <taxon>Blattodea</taxon>
        <taxon>Blaberoidea</taxon>
        <taxon>Blaberidae</taxon>
        <taxon>Diplopterinae</taxon>
        <taxon>Diploptera</taxon>
    </lineage>
</organism>